<comment type="caution">
    <text evidence="3">The sequence shown here is derived from an EMBL/GenBank/DDBJ whole genome shotgun (WGS) entry which is preliminary data.</text>
</comment>
<dbReference type="SUPFAM" id="SSF52499">
    <property type="entry name" value="Isochorismatase-like hydrolases"/>
    <property type="match status" value="1"/>
</dbReference>
<dbReference type="Pfam" id="PF00857">
    <property type="entry name" value="Isochorismatase"/>
    <property type="match status" value="1"/>
</dbReference>
<evidence type="ECO:0000259" key="2">
    <source>
        <dbReference type="Pfam" id="PF00857"/>
    </source>
</evidence>
<keyword evidence="1" id="KW-0378">Hydrolase</keyword>
<proteinExistence type="predicted"/>
<keyword evidence="4" id="KW-1185">Reference proteome</keyword>
<evidence type="ECO:0000313" key="4">
    <source>
        <dbReference type="Proteomes" id="UP000321275"/>
    </source>
</evidence>
<accession>A0A510X6D7</accession>
<feature type="domain" description="Isochorismatase-like" evidence="2">
    <location>
        <begin position="20"/>
        <end position="189"/>
    </location>
</feature>
<dbReference type="PANTHER" id="PTHR43540">
    <property type="entry name" value="PEROXYUREIDOACRYLATE/UREIDOACRYLATE AMIDOHYDROLASE-RELATED"/>
    <property type="match status" value="1"/>
</dbReference>
<gene>
    <name evidence="3" type="ORF">HPA02_12790</name>
</gene>
<dbReference type="PANTHER" id="PTHR43540:SF1">
    <property type="entry name" value="ISOCHORISMATASE HYDROLASE"/>
    <property type="match status" value="1"/>
</dbReference>
<dbReference type="RefSeq" id="WP_186809942.1">
    <property type="nucleotide sequence ID" value="NZ_BJUK01000011.1"/>
</dbReference>
<dbReference type="InterPro" id="IPR050272">
    <property type="entry name" value="Isochorismatase-like_hydrls"/>
</dbReference>
<dbReference type="GO" id="GO:0016787">
    <property type="term" value="F:hydrolase activity"/>
    <property type="evidence" value="ECO:0007669"/>
    <property type="project" value="UniProtKB-KW"/>
</dbReference>
<protein>
    <submittedName>
        <fullName evidence="3">Isochorismatase</fullName>
    </submittedName>
</protein>
<dbReference type="CDD" id="cd01014">
    <property type="entry name" value="nicotinamidase_related"/>
    <property type="match status" value="1"/>
</dbReference>
<dbReference type="EMBL" id="BJUK01000011">
    <property type="protein sequence ID" value="GEK46996.1"/>
    <property type="molecule type" value="Genomic_DNA"/>
</dbReference>
<dbReference type="InterPro" id="IPR000868">
    <property type="entry name" value="Isochorismatase-like_dom"/>
</dbReference>
<organism evidence="3 4">
    <name type="scientific">Bisbaumannia pacifica</name>
    <dbReference type="NCBI Taxonomy" id="77098"/>
    <lineage>
        <taxon>Bacteria</taxon>
        <taxon>Pseudomonadati</taxon>
        <taxon>Pseudomonadota</taxon>
        <taxon>Gammaproteobacteria</taxon>
        <taxon>Oceanospirillales</taxon>
        <taxon>Halomonadaceae</taxon>
        <taxon>Bisbaumannia</taxon>
    </lineage>
</organism>
<reference evidence="3 4" key="1">
    <citation type="submission" date="2019-07" db="EMBL/GenBank/DDBJ databases">
        <title>Whole genome shotgun sequence of Halomonas pacifica NBRC 102220.</title>
        <authorList>
            <person name="Hosoyama A."/>
            <person name="Uohara A."/>
            <person name="Ohji S."/>
            <person name="Ichikawa N."/>
        </authorList>
    </citation>
    <scope>NUCLEOTIDE SEQUENCE [LARGE SCALE GENOMIC DNA]</scope>
    <source>
        <strain evidence="3 4">NBRC 102220</strain>
    </source>
</reference>
<dbReference type="Proteomes" id="UP000321275">
    <property type="component" value="Unassembled WGS sequence"/>
</dbReference>
<sequence>MTPRYGTTSLRLCDARDESTALVIIDMQRAIDGWGEPSNPDLEANLAELLACWRGGNGHIVHVRHFSRSPGSRRRAGQPGAEFKDCVTPAQGERVLTKHMDSAFVDTDLEAWLRRHGVGHLVVAGVTTGHAVSTTVRHGACLGFSLSVVADACACFSLEDAAGRAWSGEALHRASLALLSGRYATIASTHEVVQYF</sequence>
<dbReference type="InterPro" id="IPR036380">
    <property type="entry name" value="Isochorismatase-like_sf"/>
</dbReference>
<dbReference type="AlphaFoldDB" id="A0A510X6D7"/>
<evidence type="ECO:0000313" key="3">
    <source>
        <dbReference type="EMBL" id="GEK46996.1"/>
    </source>
</evidence>
<dbReference type="Gene3D" id="3.40.50.850">
    <property type="entry name" value="Isochorismatase-like"/>
    <property type="match status" value="1"/>
</dbReference>
<evidence type="ECO:0000256" key="1">
    <source>
        <dbReference type="ARBA" id="ARBA00022801"/>
    </source>
</evidence>
<name>A0A510X6D7_9GAMM</name>